<proteinExistence type="predicted"/>
<dbReference type="AlphaFoldDB" id="K0XLI3"/>
<dbReference type="PATRIC" id="fig|742726.3.peg.1238"/>
<evidence type="ECO:0000313" key="4">
    <source>
        <dbReference type="Proteomes" id="UP000006044"/>
    </source>
</evidence>
<organism evidence="3 4">
    <name type="scientific">Barnesiella intestinihominis YIT 11860</name>
    <dbReference type="NCBI Taxonomy" id="742726"/>
    <lineage>
        <taxon>Bacteria</taxon>
        <taxon>Pseudomonadati</taxon>
        <taxon>Bacteroidota</taxon>
        <taxon>Bacteroidia</taxon>
        <taxon>Bacteroidales</taxon>
        <taxon>Barnesiellaceae</taxon>
        <taxon>Barnesiella</taxon>
    </lineage>
</organism>
<dbReference type="HOGENOM" id="CLU_709152_0_0_10"/>
<dbReference type="EMBL" id="ADLE01000008">
    <property type="protein sequence ID" value="EJZ64685.1"/>
    <property type="molecule type" value="Genomic_DNA"/>
</dbReference>
<feature type="chain" id="PRO_5003844195" evidence="2">
    <location>
        <begin position="24"/>
        <end position="389"/>
    </location>
</feature>
<gene>
    <name evidence="3" type="ORF">HMPREF9448_01167</name>
</gene>
<dbReference type="RefSeq" id="WP_008861653.1">
    <property type="nucleotide sequence ID" value="NZ_JH815204.1"/>
</dbReference>
<protein>
    <submittedName>
        <fullName evidence="3">Uncharacterized protein</fullName>
    </submittedName>
</protein>
<evidence type="ECO:0000313" key="3">
    <source>
        <dbReference type="EMBL" id="EJZ64685.1"/>
    </source>
</evidence>
<feature type="transmembrane region" description="Helical" evidence="1">
    <location>
        <begin position="323"/>
        <end position="343"/>
    </location>
</feature>
<keyword evidence="1" id="KW-1133">Transmembrane helix</keyword>
<sequence>MRKRNKCGLFLSLCMAVAWTTQAQTSADGYVIAVEGDDVYIDLAEGKIAKGDILEVCSKPGYFVHPVTKKRIRKESKRISSLIVKDVFGDYSTAKSVPSQTLESIQVGMPLKRIEMAVDSSANVGHIVAIDGTDVYIDLTEEEIWPNSKLEVYSKDSYFVHPVTGKHILREGEQVASLEVVEAGSDYTRTRLSEPSLSPLEAGMAVKQGLAVMSESPTEEPVQMALPTQSMEAATAGNNSSNSFSGTDSNILSGEEIQAKGLSLYRGAQKLTKEEIKAIRIVPLYDIYSKVRKQNAWAWVAIGFGSVAVCSGVISLSTESASGAIAIPTIIGAGAVVGGAILVSHARKQMKNAAALYNNMRSGRMQQTTSYELSMVVPETGGLGLRLSF</sequence>
<feature type="signal peptide" evidence="2">
    <location>
        <begin position="1"/>
        <end position="23"/>
    </location>
</feature>
<reference evidence="3 4" key="1">
    <citation type="submission" date="2012-08" db="EMBL/GenBank/DDBJ databases">
        <title>The Genome Sequence of Barnesiella intestinihominis YIT 11860.</title>
        <authorList>
            <consortium name="The Broad Institute Genome Sequencing Platform"/>
            <person name="Earl A."/>
            <person name="Ward D."/>
            <person name="Feldgarden M."/>
            <person name="Gevers D."/>
            <person name="Morotomi M."/>
            <person name="Walker B."/>
            <person name="Young S.K."/>
            <person name="Zeng Q."/>
            <person name="Gargeya S."/>
            <person name="Fitzgerald M."/>
            <person name="Haas B."/>
            <person name="Abouelleil A."/>
            <person name="Alvarado L."/>
            <person name="Arachchi H.M."/>
            <person name="Berlin A.M."/>
            <person name="Chapman S.B."/>
            <person name="Goldberg J."/>
            <person name="Griggs A."/>
            <person name="Gujja S."/>
            <person name="Hansen M."/>
            <person name="Howarth C."/>
            <person name="Imamovic A."/>
            <person name="Larimer J."/>
            <person name="McCowen C."/>
            <person name="Montmayeur A."/>
            <person name="Murphy C."/>
            <person name="Neiman D."/>
            <person name="Pearson M."/>
            <person name="Priest M."/>
            <person name="Roberts A."/>
            <person name="Saif S."/>
            <person name="Shea T."/>
            <person name="Sisk P."/>
            <person name="Sykes S."/>
            <person name="Wortman J."/>
            <person name="Nusbaum C."/>
            <person name="Birren B."/>
        </authorList>
    </citation>
    <scope>NUCLEOTIDE SEQUENCE [LARGE SCALE GENOMIC DNA]</scope>
    <source>
        <strain evidence="3 4">YIT 11860</strain>
    </source>
</reference>
<name>K0XLI3_9BACT</name>
<evidence type="ECO:0000256" key="1">
    <source>
        <dbReference type="SAM" id="Phobius"/>
    </source>
</evidence>
<dbReference type="Proteomes" id="UP000006044">
    <property type="component" value="Unassembled WGS sequence"/>
</dbReference>
<keyword evidence="1" id="KW-0472">Membrane</keyword>
<keyword evidence="2" id="KW-0732">Signal</keyword>
<keyword evidence="1" id="KW-0812">Transmembrane</keyword>
<feature type="transmembrane region" description="Helical" evidence="1">
    <location>
        <begin position="296"/>
        <end position="316"/>
    </location>
</feature>
<dbReference type="GeneID" id="77848460"/>
<keyword evidence="4" id="KW-1185">Reference proteome</keyword>
<evidence type="ECO:0000256" key="2">
    <source>
        <dbReference type="SAM" id="SignalP"/>
    </source>
</evidence>
<accession>K0XLI3</accession>
<comment type="caution">
    <text evidence="3">The sequence shown here is derived from an EMBL/GenBank/DDBJ whole genome shotgun (WGS) entry which is preliminary data.</text>
</comment>